<name>A0A8S1B2P9_ARCPL</name>
<organism evidence="3 4">
    <name type="scientific">Arctia plantaginis</name>
    <name type="common">Wood tiger moth</name>
    <name type="synonym">Phalaena plantaginis</name>
    <dbReference type="NCBI Taxonomy" id="874455"/>
    <lineage>
        <taxon>Eukaryota</taxon>
        <taxon>Metazoa</taxon>
        <taxon>Ecdysozoa</taxon>
        <taxon>Arthropoda</taxon>
        <taxon>Hexapoda</taxon>
        <taxon>Insecta</taxon>
        <taxon>Pterygota</taxon>
        <taxon>Neoptera</taxon>
        <taxon>Endopterygota</taxon>
        <taxon>Lepidoptera</taxon>
        <taxon>Glossata</taxon>
        <taxon>Ditrysia</taxon>
        <taxon>Noctuoidea</taxon>
        <taxon>Erebidae</taxon>
        <taxon>Arctiinae</taxon>
        <taxon>Arctia</taxon>
    </lineage>
</organism>
<dbReference type="Gene3D" id="3.40.50.720">
    <property type="entry name" value="NAD(P)-binding Rossmann-like Domain"/>
    <property type="match status" value="2"/>
</dbReference>
<dbReference type="AlphaFoldDB" id="A0A8S1B2P9"/>
<dbReference type="Pfam" id="PF07993">
    <property type="entry name" value="NAD_binding_4"/>
    <property type="match status" value="2"/>
</dbReference>
<dbReference type="CDD" id="cd05236">
    <property type="entry name" value="FAR-N_SDR_e"/>
    <property type="match status" value="1"/>
</dbReference>
<reference evidence="3 4" key="1">
    <citation type="submission" date="2020-04" db="EMBL/GenBank/DDBJ databases">
        <authorList>
            <person name="Wallbank WR R."/>
            <person name="Pardo Diaz C."/>
            <person name="Kozak K."/>
            <person name="Martin S."/>
            <person name="Jiggins C."/>
            <person name="Moest M."/>
            <person name="Warren A I."/>
            <person name="Byers J.R.P. K."/>
            <person name="Montejo-Kovacevich G."/>
            <person name="Yen C E."/>
        </authorList>
    </citation>
    <scope>NUCLEOTIDE SEQUENCE [LARGE SCALE GENOMIC DNA]</scope>
</reference>
<evidence type="ECO:0000313" key="3">
    <source>
        <dbReference type="EMBL" id="CAB3252549.1"/>
    </source>
</evidence>
<dbReference type="GO" id="GO:0080019">
    <property type="term" value="F:alcohol-forming very long-chain fatty acyl-CoA reductase activity"/>
    <property type="evidence" value="ECO:0007669"/>
    <property type="project" value="InterPro"/>
</dbReference>
<dbReference type="OrthoDB" id="415822at2759"/>
<comment type="catalytic activity">
    <reaction evidence="1">
        <text>a long-chain fatty acyl-CoA + 2 NADPH + 2 H(+) = a long-chain primary fatty alcohol + 2 NADP(+) + CoA</text>
        <dbReference type="Rhea" id="RHEA:52716"/>
        <dbReference type="ChEBI" id="CHEBI:15378"/>
        <dbReference type="ChEBI" id="CHEBI:57287"/>
        <dbReference type="ChEBI" id="CHEBI:57783"/>
        <dbReference type="ChEBI" id="CHEBI:58349"/>
        <dbReference type="ChEBI" id="CHEBI:77396"/>
        <dbReference type="ChEBI" id="CHEBI:83139"/>
        <dbReference type="EC" id="1.2.1.84"/>
    </reaction>
</comment>
<dbReference type="EMBL" id="CADEBD010000370">
    <property type="protein sequence ID" value="CAB3252549.1"/>
    <property type="molecule type" value="Genomic_DNA"/>
</dbReference>
<proteinExistence type="inferred from homology"/>
<dbReference type="GO" id="GO:0005777">
    <property type="term" value="C:peroxisome"/>
    <property type="evidence" value="ECO:0007669"/>
    <property type="project" value="TreeGrafter"/>
</dbReference>
<dbReference type="EC" id="1.2.1.84" evidence="1"/>
<evidence type="ECO:0000259" key="2">
    <source>
        <dbReference type="Pfam" id="PF07993"/>
    </source>
</evidence>
<keyword evidence="1" id="KW-0443">Lipid metabolism</keyword>
<accession>A0A8S1B2P9</accession>
<comment type="similarity">
    <text evidence="1">Belongs to the fatty acyl-CoA reductase family.</text>
</comment>
<gene>
    <name evidence="3" type="ORF">APLA_LOCUS14037</name>
</gene>
<dbReference type="InterPro" id="IPR036291">
    <property type="entry name" value="NAD(P)-bd_dom_sf"/>
</dbReference>
<comment type="function">
    <text evidence="1">Catalyzes the reduction of fatty acyl-CoA to fatty alcohols.</text>
</comment>
<keyword evidence="1" id="KW-0560">Oxidoreductase</keyword>
<dbReference type="PANTHER" id="PTHR11011">
    <property type="entry name" value="MALE STERILITY PROTEIN 2-RELATED"/>
    <property type="match status" value="1"/>
</dbReference>
<dbReference type="InterPro" id="IPR013120">
    <property type="entry name" value="FAR_NAD-bd"/>
</dbReference>
<comment type="caution">
    <text evidence="3">The sequence shown here is derived from an EMBL/GenBank/DDBJ whole genome shotgun (WGS) entry which is preliminary data.</text>
</comment>
<keyword evidence="1" id="KW-0444">Lipid biosynthesis</keyword>
<dbReference type="SUPFAM" id="SSF51735">
    <property type="entry name" value="NAD(P)-binding Rossmann-fold domains"/>
    <property type="match status" value="2"/>
</dbReference>
<protein>
    <recommendedName>
        <fullName evidence="1">Fatty acyl-CoA reductase</fullName>
        <ecNumber evidence="1">1.2.1.84</ecNumber>
    </recommendedName>
</protein>
<dbReference type="Proteomes" id="UP000494256">
    <property type="component" value="Unassembled WGS sequence"/>
</dbReference>
<dbReference type="GO" id="GO:0035336">
    <property type="term" value="P:long-chain fatty-acyl-CoA metabolic process"/>
    <property type="evidence" value="ECO:0007669"/>
    <property type="project" value="TreeGrafter"/>
</dbReference>
<keyword evidence="1" id="KW-0521">NADP</keyword>
<dbReference type="InterPro" id="IPR026055">
    <property type="entry name" value="FAR"/>
</dbReference>
<evidence type="ECO:0000256" key="1">
    <source>
        <dbReference type="RuleBase" id="RU363097"/>
    </source>
</evidence>
<dbReference type="PANTHER" id="PTHR11011:SF60">
    <property type="entry name" value="FATTY ACYL-COA REDUCTASE-RELATED"/>
    <property type="match status" value="1"/>
</dbReference>
<dbReference type="GO" id="GO:0102965">
    <property type="term" value="F:alcohol-forming long-chain fatty acyl-CoA reductase activity"/>
    <property type="evidence" value="ECO:0007669"/>
    <property type="project" value="UniProtKB-EC"/>
</dbReference>
<evidence type="ECO:0000313" key="4">
    <source>
        <dbReference type="Proteomes" id="UP000494256"/>
    </source>
</evidence>
<feature type="domain" description="Thioester reductase (TE)" evidence="2">
    <location>
        <begin position="317"/>
        <end position="591"/>
    </location>
</feature>
<sequence length="760" mass="86036">MDRIHKLERDALGRQKYMNAVIEEGNSPIQQFFSGVTIFITGGGGFLGKQFIEKLLRACKIKKIYVLLRPKKGKSIQERLQFMLKDPVYDMVRRTQSDFADILEALEGDISELNLGLSDKDYAKITDEVDFVVHMAAIIRFDGPLRDATLANVRGVRECVLLAKACKNLKCFTYVSTAFTHATRDRIGTELKEQFYPCPVPPDQIIELAENESKTVEDIREEMIKGWPNTYTFTKAIAEEVVRLNCGDIPACVVRPPVVVPSEAVLRTSNSLRNYSDMDRIHKLERDVLGRQKYMNAVIEEGNSPIQQFFSGATIFITGGGGFLGKQFIEKLLRACKIKKIYVLLRPKKGKSIQERLQFMLKDPVYDMVRRIQSDFADILEAIEGDISELNLGLSDKDYAKITDEVDFVVHMAAIIRFDGPLRDATLANVRGVRECVLLAKACKNLKCFTYVSTAFTHATRDRIGTELKEQFYPCPVPPDQIIELAENESKTVEDITEEMIKGWPNTYTFTKAIAEEVVRLNCGDIPACVVRPPVVVPAYYEPSPGWSDLSAIYGPTGFMIGVGLGVLHVFPVETDKTLNIVPVDYVNNAIIAATWDTCERRKHGALKETPIYSVSSTKRGYVWDFMAAVMRSEDCKRLASPLAVWYCYGIEVTNPVLYWLLTWILHYIPAYMADIVCAILGIKIKGITSFRQLYQKFYKMSNVFCYFFNNDWCQIRGQPPITSTELKGKDRQINYATKYIYKSSTSELIACILSTVILV</sequence>
<feature type="domain" description="Thioester reductase (TE)" evidence="2">
    <location>
        <begin position="40"/>
        <end position="261"/>
    </location>
</feature>